<protein>
    <submittedName>
        <fullName evidence="2">Uncharacterized protein</fullName>
    </submittedName>
</protein>
<gene>
    <name evidence="2" type="ORF">DCS_02599</name>
</gene>
<dbReference type="InParanoid" id="A0A151GWG7"/>
<proteinExistence type="predicted"/>
<reference evidence="2 3" key="1">
    <citation type="journal article" date="2016" name="Sci. Rep.">
        <title>Insights into Adaptations to a Near-Obligate Nematode Endoparasitic Lifestyle from the Finished Genome of Drechmeria coniospora.</title>
        <authorList>
            <person name="Zhang L."/>
            <person name="Zhou Z."/>
            <person name="Guo Q."/>
            <person name="Fokkens L."/>
            <person name="Miskei M."/>
            <person name="Pocsi I."/>
            <person name="Zhang W."/>
            <person name="Chen M."/>
            <person name="Wang L."/>
            <person name="Sun Y."/>
            <person name="Donzelli B.G."/>
            <person name="Gibson D.M."/>
            <person name="Nelson D.R."/>
            <person name="Luo J.G."/>
            <person name="Rep M."/>
            <person name="Liu H."/>
            <person name="Yang S."/>
            <person name="Wang J."/>
            <person name="Krasnoff S.B."/>
            <person name="Xu Y."/>
            <person name="Molnar I."/>
            <person name="Lin M."/>
        </authorList>
    </citation>
    <scope>NUCLEOTIDE SEQUENCE [LARGE SCALE GENOMIC DNA]</scope>
    <source>
        <strain evidence="2 3">ARSEF 6962</strain>
    </source>
</reference>
<feature type="region of interest" description="Disordered" evidence="1">
    <location>
        <begin position="124"/>
        <end position="143"/>
    </location>
</feature>
<evidence type="ECO:0000256" key="1">
    <source>
        <dbReference type="SAM" id="MobiDB-lite"/>
    </source>
</evidence>
<evidence type="ECO:0000313" key="2">
    <source>
        <dbReference type="EMBL" id="KYK61457.1"/>
    </source>
</evidence>
<name>A0A151GWG7_DRECN</name>
<sequence>MYLLAPICTCSAQASAYYSVVSASACPFVVGASISTGQGETSGTWTAHDAGIRDGDEDGTTRFASAAREHGLDGLDDQCEPPRSSANLMPWPGTGDDGWPAVRALFVRCVCPVCGPSALRQQIPASCGAGDTTPPRPRRETAEGIPRELECCELTLIDSPGSWFAGTPGAL</sequence>
<dbReference type="RefSeq" id="XP_040660809.1">
    <property type="nucleotide sequence ID" value="XM_040799926.1"/>
</dbReference>
<dbReference type="Proteomes" id="UP000076580">
    <property type="component" value="Chromosome 01"/>
</dbReference>
<evidence type="ECO:0000313" key="3">
    <source>
        <dbReference type="Proteomes" id="UP000076580"/>
    </source>
</evidence>
<accession>A0A151GWG7</accession>
<organism evidence="2 3">
    <name type="scientific">Drechmeria coniospora</name>
    <name type="common">Nematophagous fungus</name>
    <name type="synonym">Meria coniospora</name>
    <dbReference type="NCBI Taxonomy" id="98403"/>
    <lineage>
        <taxon>Eukaryota</taxon>
        <taxon>Fungi</taxon>
        <taxon>Dikarya</taxon>
        <taxon>Ascomycota</taxon>
        <taxon>Pezizomycotina</taxon>
        <taxon>Sordariomycetes</taxon>
        <taxon>Hypocreomycetidae</taxon>
        <taxon>Hypocreales</taxon>
        <taxon>Ophiocordycipitaceae</taxon>
        <taxon>Drechmeria</taxon>
    </lineage>
</organism>
<dbReference type="GeneID" id="63715242"/>
<keyword evidence="3" id="KW-1185">Reference proteome</keyword>
<dbReference type="EMBL" id="LAYC01000001">
    <property type="protein sequence ID" value="KYK61457.1"/>
    <property type="molecule type" value="Genomic_DNA"/>
</dbReference>
<comment type="caution">
    <text evidence="2">The sequence shown here is derived from an EMBL/GenBank/DDBJ whole genome shotgun (WGS) entry which is preliminary data.</text>
</comment>
<dbReference type="AlphaFoldDB" id="A0A151GWG7"/>